<feature type="region of interest" description="Disordered" evidence="1">
    <location>
        <begin position="70"/>
        <end position="90"/>
    </location>
</feature>
<organism evidence="2 3">
    <name type="scientific">Prorocentrum cordatum</name>
    <dbReference type="NCBI Taxonomy" id="2364126"/>
    <lineage>
        <taxon>Eukaryota</taxon>
        <taxon>Sar</taxon>
        <taxon>Alveolata</taxon>
        <taxon>Dinophyceae</taxon>
        <taxon>Prorocentrales</taxon>
        <taxon>Prorocentraceae</taxon>
        <taxon>Prorocentrum</taxon>
    </lineage>
</organism>
<dbReference type="EMBL" id="CAUYUJ010022037">
    <property type="protein sequence ID" value="CAK0908542.1"/>
    <property type="molecule type" value="Genomic_DNA"/>
</dbReference>
<name>A0ABN9YB78_9DINO</name>
<protein>
    <submittedName>
        <fullName evidence="2">Uncharacterized protein</fullName>
    </submittedName>
</protein>
<feature type="compositionally biased region" description="Basic and acidic residues" evidence="1">
    <location>
        <begin position="234"/>
        <end position="245"/>
    </location>
</feature>
<feature type="region of interest" description="Disordered" evidence="1">
    <location>
        <begin position="1"/>
        <end position="30"/>
    </location>
</feature>
<reference evidence="2" key="1">
    <citation type="submission" date="2023-10" db="EMBL/GenBank/DDBJ databases">
        <authorList>
            <person name="Chen Y."/>
            <person name="Shah S."/>
            <person name="Dougan E. K."/>
            <person name="Thang M."/>
            <person name="Chan C."/>
        </authorList>
    </citation>
    <scope>NUCLEOTIDE SEQUENCE [LARGE SCALE GENOMIC DNA]</scope>
</reference>
<evidence type="ECO:0000313" key="2">
    <source>
        <dbReference type="EMBL" id="CAK0908542.1"/>
    </source>
</evidence>
<evidence type="ECO:0000256" key="1">
    <source>
        <dbReference type="SAM" id="MobiDB-lite"/>
    </source>
</evidence>
<gene>
    <name evidence="2" type="ORF">PCOR1329_LOCUS83198</name>
</gene>
<keyword evidence="3" id="KW-1185">Reference proteome</keyword>
<sequence>MLGSNISSGVGGNDGDEIDGLSGPGAVDSGDQEGAVVCSTACTATLPTQACTSIVGECLQANPAALLNGGTVGTEDGEREFGRQRSLGGDAHVDAEETEMLEVGDSGGEPSSFGASAHERELASPVIFAFAPDSTLVLGGGNRRRSRVLQRLMAASDAVPLVVGGPAERSAVLDRFSHAQLCYEQARLVCSVVPMALHRCSRDRLQRSILEGSPRGAPALPLAYLEGPASASGDHSRRALPEPRRSSPSSDELFRGSGFGGLSSA</sequence>
<evidence type="ECO:0000313" key="3">
    <source>
        <dbReference type="Proteomes" id="UP001189429"/>
    </source>
</evidence>
<dbReference type="Proteomes" id="UP001189429">
    <property type="component" value="Unassembled WGS sequence"/>
</dbReference>
<feature type="region of interest" description="Disordered" evidence="1">
    <location>
        <begin position="221"/>
        <end position="265"/>
    </location>
</feature>
<proteinExistence type="predicted"/>
<comment type="caution">
    <text evidence="2">The sequence shown here is derived from an EMBL/GenBank/DDBJ whole genome shotgun (WGS) entry which is preliminary data.</text>
</comment>
<accession>A0ABN9YB78</accession>